<sequence>MFSFCGIAATDFKVSDNYEEKEKFQSWDKSSKILTFNEENDDLKKQWKNVNTLNTTNKSTPSLHIAAYENSIETAAFGNENIEKLQKEKFESIKTLDSSKYRQIFVRPSQLCQKWWTQSQQDGDQRKEPEVMPFSASQRLLQSQPPTYSEQIGNNGEQFVQPQMSPDAPAGADTTMAEEQNARAELKQRYVDFVSTLDGKDVVVQLYQKNTMYVKFLALQGNSEHYIVENLKTPTGVMDKAVLRSIDTMFITAPFSADSSEA</sequence>
<proteinExistence type="predicted"/>
<organism evidence="1 2">
    <name type="scientific">Panagrolaimus sp. PS1159</name>
    <dbReference type="NCBI Taxonomy" id="55785"/>
    <lineage>
        <taxon>Eukaryota</taxon>
        <taxon>Metazoa</taxon>
        <taxon>Ecdysozoa</taxon>
        <taxon>Nematoda</taxon>
        <taxon>Chromadorea</taxon>
        <taxon>Rhabditida</taxon>
        <taxon>Tylenchina</taxon>
        <taxon>Panagrolaimomorpha</taxon>
        <taxon>Panagrolaimoidea</taxon>
        <taxon>Panagrolaimidae</taxon>
        <taxon>Panagrolaimus</taxon>
    </lineage>
</organism>
<dbReference type="Proteomes" id="UP000887580">
    <property type="component" value="Unplaced"/>
</dbReference>
<dbReference type="WBParaSite" id="PS1159_v2.g12175.t1">
    <property type="protein sequence ID" value="PS1159_v2.g12175.t1"/>
    <property type="gene ID" value="PS1159_v2.g12175"/>
</dbReference>
<protein>
    <submittedName>
        <fullName evidence="2">Uncharacterized protein</fullName>
    </submittedName>
</protein>
<evidence type="ECO:0000313" key="2">
    <source>
        <dbReference type="WBParaSite" id="PS1159_v2.g12175.t1"/>
    </source>
</evidence>
<accession>A0AC35EZK0</accession>
<evidence type="ECO:0000313" key="1">
    <source>
        <dbReference type="Proteomes" id="UP000887580"/>
    </source>
</evidence>
<reference evidence="2" key="1">
    <citation type="submission" date="2022-11" db="UniProtKB">
        <authorList>
            <consortium name="WormBaseParasite"/>
        </authorList>
    </citation>
    <scope>IDENTIFICATION</scope>
</reference>
<name>A0AC35EZK0_9BILA</name>